<dbReference type="EC" id="2.7.13.3" evidence="3"/>
<dbReference type="GO" id="GO:0016036">
    <property type="term" value="P:cellular response to phosphate starvation"/>
    <property type="evidence" value="ECO:0007669"/>
    <property type="project" value="TreeGrafter"/>
</dbReference>
<feature type="transmembrane region" description="Helical" evidence="9">
    <location>
        <begin position="160"/>
        <end position="183"/>
    </location>
</feature>
<evidence type="ECO:0000256" key="5">
    <source>
        <dbReference type="ARBA" id="ARBA00022679"/>
    </source>
</evidence>
<dbReference type="InterPro" id="IPR005467">
    <property type="entry name" value="His_kinase_dom"/>
</dbReference>
<dbReference type="Proteomes" id="UP000253208">
    <property type="component" value="Unassembled WGS sequence"/>
</dbReference>
<gene>
    <name evidence="12" type="ORF">C4886_14365</name>
</gene>
<dbReference type="InterPro" id="IPR003661">
    <property type="entry name" value="HisK_dim/P_dom"/>
</dbReference>
<dbReference type="SMART" id="SM00304">
    <property type="entry name" value="HAMP"/>
    <property type="match status" value="1"/>
</dbReference>
<dbReference type="GO" id="GO:0000155">
    <property type="term" value="F:phosphorelay sensor kinase activity"/>
    <property type="evidence" value="ECO:0007669"/>
    <property type="project" value="InterPro"/>
</dbReference>
<feature type="transmembrane region" description="Helical" evidence="9">
    <location>
        <begin position="12"/>
        <end position="32"/>
    </location>
</feature>
<evidence type="ECO:0000256" key="1">
    <source>
        <dbReference type="ARBA" id="ARBA00000085"/>
    </source>
</evidence>
<dbReference type="InterPro" id="IPR036890">
    <property type="entry name" value="HATPase_C_sf"/>
</dbReference>
<accession>A0A367FV53</accession>
<keyword evidence="9" id="KW-0472">Membrane</keyword>
<organism evidence="12 13">
    <name type="scientific">Blautia obeum</name>
    <dbReference type="NCBI Taxonomy" id="40520"/>
    <lineage>
        <taxon>Bacteria</taxon>
        <taxon>Bacillati</taxon>
        <taxon>Bacillota</taxon>
        <taxon>Clostridia</taxon>
        <taxon>Lachnospirales</taxon>
        <taxon>Lachnospiraceae</taxon>
        <taxon>Blautia</taxon>
    </lineage>
</organism>
<evidence type="ECO:0000256" key="2">
    <source>
        <dbReference type="ARBA" id="ARBA00004370"/>
    </source>
</evidence>
<evidence type="ECO:0000259" key="11">
    <source>
        <dbReference type="PROSITE" id="PS50885"/>
    </source>
</evidence>
<dbReference type="PROSITE" id="PS50885">
    <property type="entry name" value="HAMP"/>
    <property type="match status" value="1"/>
</dbReference>
<dbReference type="PROSITE" id="PS50109">
    <property type="entry name" value="HIS_KIN"/>
    <property type="match status" value="1"/>
</dbReference>
<dbReference type="PRINTS" id="PR00344">
    <property type="entry name" value="BCTRLSENSOR"/>
</dbReference>
<sequence>MTKYIKQRLSVKIFIITFFLLGAACGGTYFFISKLLPATYSNLINASTEKAAMHLVEQMTAFDNISDCENDISNFSKETNAAFGIEDSNGRMIYPAEASMETSTTSADCTVTFDEDESFIDMQPSGETTTNFYPFTLKNGTAYALAVQTDLFVVQQATKVLLSILPYVILMVFLLSLLCAWLYTRYITRPIVQLSKISKQMAELDFSGQCGTGREDELGCLTQNLNSLSASLSTALNDLQTANQQLKTDIEKEQELERQRVDFFSAASHELKTPLTILKGHLAGMLNGVCGYENHIEYMERSLAVVDRMEKLVKELLYVSKAEGTQKSEYKTINFAEIFRVQIATVTDLLEEKEQCLEANIPTRLYCEVEQAQMERAIQNILVNAIRYSPSGELIRISLSETHGAIRGEIENTGVRVPDDAIPHLFEAFYRADTSRNRNTGGTGLGLYIVRKVMEMHRANYGISNINNGVLFWFELPCKQPVDNSI</sequence>
<dbReference type="InterPro" id="IPR004358">
    <property type="entry name" value="Sig_transdc_His_kin-like_C"/>
</dbReference>
<reference evidence="12 13" key="1">
    <citation type="submission" date="2018-02" db="EMBL/GenBank/DDBJ databases">
        <title>Complete genome sequencing of Faecalibacterium prausnitzii strains isolated from the human gut.</title>
        <authorList>
            <person name="Fitzgerald B.C."/>
            <person name="Shkoporov A.N."/>
            <person name="Ross P.R."/>
            <person name="Hill C."/>
        </authorList>
    </citation>
    <scope>NUCLEOTIDE SEQUENCE [LARGE SCALE GENOMIC DNA]</scope>
    <source>
        <strain evidence="12 13">APC942/31-1</strain>
    </source>
</reference>
<dbReference type="SUPFAM" id="SSF55874">
    <property type="entry name" value="ATPase domain of HSP90 chaperone/DNA topoisomerase II/histidine kinase"/>
    <property type="match status" value="1"/>
</dbReference>
<dbReference type="Pfam" id="PF00512">
    <property type="entry name" value="HisKA"/>
    <property type="match status" value="1"/>
</dbReference>
<dbReference type="PROSITE" id="PS51257">
    <property type="entry name" value="PROKAR_LIPOPROTEIN"/>
    <property type="match status" value="1"/>
</dbReference>
<evidence type="ECO:0000256" key="9">
    <source>
        <dbReference type="SAM" id="Phobius"/>
    </source>
</evidence>
<dbReference type="Gene3D" id="1.10.287.130">
    <property type="match status" value="1"/>
</dbReference>
<evidence type="ECO:0000256" key="7">
    <source>
        <dbReference type="ARBA" id="ARBA00023012"/>
    </source>
</evidence>
<dbReference type="SUPFAM" id="SSF47384">
    <property type="entry name" value="Homodimeric domain of signal transducing histidine kinase"/>
    <property type="match status" value="1"/>
</dbReference>
<dbReference type="InterPro" id="IPR036097">
    <property type="entry name" value="HisK_dim/P_sf"/>
</dbReference>
<evidence type="ECO:0000313" key="12">
    <source>
        <dbReference type="EMBL" id="RCH42340.1"/>
    </source>
</evidence>
<dbReference type="GO" id="GO:0005886">
    <property type="term" value="C:plasma membrane"/>
    <property type="evidence" value="ECO:0007669"/>
    <property type="project" value="TreeGrafter"/>
</dbReference>
<dbReference type="RefSeq" id="WP_114002641.1">
    <property type="nucleotide sequence ID" value="NZ_PSQG01000023.1"/>
</dbReference>
<protein>
    <recommendedName>
        <fullName evidence="3">histidine kinase</fullName>
        <ecNumber evidence="3">2.7.13.3</ecNumber>
    </recommendedName>
</protein>
<evidence type="ECO:0000256" key="8">
    <source>
        <dbReference type="SAM" id="Coils"/>
    </source>
</evidence>
<evidence type="ECO:0000256" key="6">
    <source>
        <dbReference type="ARBA" id="ARBA00022777"/>
    </source>
</evidence>
<dbReference type="PANTHER" id="PTHR45453:SF3">
    <property type="entry name" value="HISTIDINE KINASE"/>
    <property type="match status" value="1"/>
</dbReference>
<dbReference type="PANTHER" id="PTHR45453">
    <property type="entry name" value="PHOSPHATE REGULON SENSOR PROTEIN PHOR"/>
    <property type="match status" value="1"/>
</dbReference>
<dbReference type="Pfam" id="PF02518">
    <property type="entry name" value="HATPase_c"/>
    <property type="match status" value="1"/>
</dbReference>
<dbReference type="EMBL" id="PSQG01000023">
    <property type="protein sequence ID" value="RCH42340.1"/>
    <property type="molecule type" value="Genomic_DNA"/>
</dbReference>
<keyword evidence="4" id="KW-0597">Phosphoprotein</keyword>
<keyword evidence="9" id="KW-0812">Transmembrane</keyword>
<keyword evidence="5" id="KW-0808">Transferase</keyword>
<dbReference type="Gene3D" id="3.30.565.10">
    <property type="entry name" value="Histidine kinase-like ATPase, C-terminal domain"/>
    <property type="match status" value="1"/>
</dbReference>
<dbReference type="AlphaFoldDB" id="A0A367FV53"/>
<evidence type="ECO:0000313" key="13">
    <source>
        <dbReference type="Proteomes" id="UP000253208"/>
    </source>
</evidence>
<dbReference type="CDD" id="cd06225">
    <property type="entry name" value="HAMP"/>
    <property type="match status" value="1"/>
</dbReference>
<keyword evidence="7" id="KW-0902">Two-component regulatory system</keyword>
<keyword evidence="9" id="KW-1133">Transmembrane helix</keyword>
<evidence type="ECO:0000259" key="10">
    <source>
        <dbReference type="PROSITE" id="PS50109"/>
    </source>
</evidence>
<proteinExistence type="predicted"/>
<comment type="subcellular location">
    <subcellularLocation>
        <location evidence="2">Membrane</location>
    </subcellularLocation>
</comment>
<comment type="caution">
    <text evidence="12">The sequence shown here is derived from an EMBL/GenBank/DDBJ whole genome shotgun (WGS) entry which is preliminary data.</text>
</comment>
<dbReference type="InterPro" id="IPR003660">
    <property type="entry name" value="HAMP_dom"/>
</dbReference>
<dbReference type="SMART" id="SM00388">
    <property type="entry name" value="HisKA"/>
    <property type="match status" value="1"/>
</dbReference>
<evidence type="ECO:0000256" key="3">
    <source>
        <dbReference type="ARBA" id="ARBA00012438"/>
    </source>
</evidence>
<feature type="domain" description="HAMP" evidence="11">
    <location>
        <begin position="185"/>
        <end position="237"/>
    </location>
</feature>
<dbReference type="SMART" id="SM00387">
    <property type="entry name" value="HATPase_c"/>
    <property type="match status" value="1"/>
</dbReference>
<dbReference type="InterPro" id="IPR050351">
    <property type="entry name" value="BphY/WalK/GraS-like"/>
</dbReference>
<dbReference type="GO" id="GO:0004721">
    <property type="term" value="F:phosphoprotein phosphatase activity"/>
    <property type="evidence" value="ECO:0007669"/>
    <property type="project" value="TreeGrafter"/>
</dbReference>
<feature type="domain" description="Histidine kinase" evidence="10">
    <location>
        <begin position="266"/>
        <end position="480"/>
    </location>
</feature>
<keyword evidence="8" id="KW-0175">Coiled coil</keyword>
<evidence type="ECO:0000256" key="4">
    <source>
        <dbReference type="ARBA" id="ARBA00022553"/>
    </source>
</evidence>
<dbReference type="InterPro" id="IPR003594">
    <property type="entry name" value="HATPase_dom"/>
</dbReference>
<dbReference type="Gene3D" id="6.10.340.10">
    <property type="match status" value="1"/>
</dbReference>
<keyword evidence="6" id="KW-0418">Kinase</keyword>
<comment type="catalytic activity">
    <reaction evidence="1">
        <text>ATP + protein L-histidine = ADP + protein N-phospho-L-histidine.</text>
        <dbReference type="EC" id="2.7.13.3"/>
    </reaction>
</comment>
<dbReference type="SUPFAM" id="SSF158472">
    <property type="entry name" value="HAMP domain-like"/>
    <property type="match status" value="1"/>
</dbReference>
<dbReference type="CDD" id="cd00082">
    <property type="entry name" value="HisKA"/>
    <property type="match status" value="1"/>
</dbReference>
<feature type="coiled-coil region" evidence="8">
    <location>
        <begin position="225"/>
        <end position="259"/>
    </location>
</feature>
<name>A0A367FV53_9FIRM</name>